<dbReference type="Pfam" id="PF11901">
    <property type="entry name" value="DM9"/>
    <property type="match status" value="1"/>
</dbReference>
<evidence type="ECO:0000313" key="2">
    <source>
        <dbReference type="EMBL" id="KAJ3647998.1"/>
    </source>
</evidence>
<accession>A0AA38I0K1</accession>
<dbReference type="Proteomes" id="UP001168821">
    <property type="component" value="Unassembled WGS sequence"/>
</dbReference>
<dbReference type="InterPro" id="IPR006616">
    <property type="entry name" value="DM9_repeat"/>
</dbReference>
<dbReference type="PANTHER" id="PTHR31649">
    <property type="entry name" value="AGAP009604-PA"/>
    <property type="match status" value="1"/>
</dbReference>
<organism evidence="2 3">
    <name type="scientific">Zophobas morio</name>
    <dbReference type="NCBI Taxonomy" id="2755281"/>
    <lineage>
        <taxon>Eukaryota</taxon>
        <taxon>Metazoa</taxon>
        <taxon>Ecdysozoa</taxon>
        <taxon>Arthropoda</taxon>
        <taxon>Hexapoda</taxon>
        <taxon>Insecta</taxon>
        <taxon>Pterygota</taxon>
        <taxon>Neoptera</taxon>
        <taxon>Endopterygota</taxon>
        <taxon>Coleoptera</taxon>
        <taxon>Polyphaga</taxon>
        <taxon>Cucujiformia</taxon>
        <taxon>Tenebrionidae</taxon>
        <taxon>Zophobas</taxon>
    </lineage>
</organism>
<keyword evidence="3" id="KW-1185">Reference proteome</keyword>
<dbReference type="AlphaFoldDB" id="A0AA38I0K1"/>
<dbReference type="PANTHER" id="PTHR31649:SF10">
    <property type="entry name" value="IP19903P-RELATED"/>
    <property type="match status" value="1"/>
</dbReference>
<comment type="caution">
    <text evidence="2">The sequence shown here is derived from an EMBL/GenBank/DDBJ whole genome shotgun (WGS) entry which is preliminary data.</text>
</comment>
<protein>
    <submittedName>
        <fullName evidence="2">Uncharacterized protein</fullName>
    </submittedName>
</protein>
<name>A0AA38I0K1_9CUCU</name>
<sequence length="198" mass="21939">MLVIFVFGFLFSLTVDKVSGVKEDYYWRDYDGTIPDDAVVGGQSFGHDIFIGQAYIRDEGVFPVTINPGVIEVAVPIKGVKRTDKYVKILCGPPANFQWVPANVTNLHVVLLNKHAVFGGHEDSKGYVYIGKSTTKGGTQIGKIDAFALGDAKFFYASKDSENNLSVYDILCYADFGQKLDKRETLIPQMTPKDQQNI</sequence>
<reference evidence="2" key="1">
    <citation type="journal article" date="2023" name="G3 (Bethesda)">
        <title>Whole genome assemblies of Zophobas morio and Tenebrio molitor.</title>
        <authorList>
            <person name="Kaur S."/>
            <person name="Stinson S.A."/>
            <person name="diCenzo G.C."/>
        </authorList>
    </citation>
    <scope>NUCLEOTIDE SEQUENCE</scope>
    <source>
        <strain evidence="2">QUZm001</strain>
    </source>
</reference>
<evidence type="ECO:0000313" key="3">
    <source>
        <dbReference type="Proteomes" id="UP001168821"/>
    </source>
</evidence>
<keyword evidence="1" id="KW-0732">Signal</keyword>
<feature type="chain" id="PRO_5041384013" evidence="1">
    <location>
        <begin position="21"/>
        <end position="198"/>
    </location>
</feature>
<feature type="signal peptide" evidence="1">
    <location>
        <begin position="1"/>
        <end position="20"/>
    </location>
</feature>
<gene>
    <name evidence="2" type="ORF">Zmor_019836</name>
</gene>
<dbReference type="EMBL" id="JALNTZ010000006">
    <property type="protein sequence ID" value="KAJ3647998.1"/>
    <property type="molecule type" value="Genomic_DNA"/>
</dbReference>
<evidence type="ECO:0000256" key="1">
    <source>
        <dbReference type="SAM" id="SignalP"/>
    </source>
</evidence>
<proteinExistence type="predicted"/>